<protein>
    <submittedName>
        <fullName evidence="1">15489_t:CDS:1</fullName>
    </submittedName>
</protein>
<evidence type="ECO:0000313" key="2">
    <source>
        <dbReference type="Proteomes" id="UP000789702"/>
    </source>
</evidence>
<gene>
    <name evidence="1" type="ORF">DHETER_LOCUS6508</name>
</gene>
<evidence type="ECO:0000313" key="1">
    <source>
        <dbReference type="EMBL" id="CAG8582013.1"/>
    </source>
</evidence>
<dbReference type="Proteomes" id="UP000789702">
    <property type="component" value="Unassembled WGS sequence"/>
</dbReference>
<sequence length="191" mass="21834">KAKYQRNANNETNNETNNEVNNEINNEVNNEANNKANNKANNEANNAFKRLLQAVPKVNTYRLLVYIGNLKRSRRCQRQIQWEAAVRTSKLELFWLQVTMDVSSSSLDNNSETETEFASEIEDNVNLYNLAIEQLENKVKSNSHNEIESARLNAMLSYLRLVKCGEEKTKASVTVTKATEKNIYRACSIQA</sequence>
<dbReference type="EMBL" id="CAJVPU010008272">
    <property type="protein sequence ID" value="CAG8582013.1"/>
    <property type="molecule type" value="Genomic_DNA"/>
</dbReference>
<proteinExistence type="predicted"/>
<comment type="caution">
    <text evidence="1">The sequence shown here is derived from an EMBL/GenBank/DDBJ whole genome shotgun (WGS) entry which is preliminary data.</text>
</comment>
<accession>A0ACA9MBK4</accession>
<name>A0ACA9MBK4_9GLOM</name>
<feature type="non-terminal residue" evidence="1">
    <location>
        <position position="1"/>
    </location>
</feature>
<organism evidence="1 2">
    <name type="scientific">Dentiscutata heterogama</name>
    <dbReference type="NCBI Taxonomy" id="1316150"/>
    <lineage>
        <taxon>Eukaryota</taxon>
        <taxon>Fungi</taxon>
        <taxon>Fungi incertae sedis</taxon>
        <taxon>Mucoromycota</taxon>
        <taxon>Glomeromycotina</taxon>
        <taxon>Glomeromycetes</taxon>
        <taxon>Diversisporales</taxon>
        <taxon>Gigasporaceae</taxon>
        <taxon>Dentiscutata</taxon>
    </lineage>
</organism>
<keyword evidence="2" id="KW-1185">Reference proteome</keyword>
<reference evidence="1" key="1">
    <citation type="submission" date="2021-06" db="EMBL/GenBank/DDBJ databases">
        <authorList>
            <person name="Kallberg Y."/>
            <person name="Tangrot J."/>
            <person name="Rosling A."/>
        </authorList>
    </citation>
    <scope>NUCLEOTIDE SEQUENCE</scope>
    <source>
        <strain evidence="1">IL203A</strain>
    </source>
</reference>